<dbReference type="RefSeq" id="WP_248650298.1">
    <property type="nucleotide sequence ID" value="NZ_CP096659.1"/>
</dbReference>
<evidence type="ECO:0000256" key="2">
    <source>
        <dbReference type="ARBA" id="ARBA00022475"/>
    </source>
</evidence>
<keyword evidence="3 6" id="KW-0812">Transmembrane</keyword>
<keyword evidence="2" id="KW-1003">Cell membrane</keyword>
<evidence type="ECO:0000256" key="3">
    <source>
        <dbReference type="ARBA" id="ARBA00022692"/>
    </source>
</evidence>
<feature type="transmembrane region" description="Helical" evidence="6">
    <location>
        <begin position="122"/>
        <end position="142"/>
    </location>
</feature>
<keyword evidence="8" id="KW-1185">Reference proteome</keyword>
<evidence type="ECO:0000256" key="4">
    <source>
        <dbReference type="ARBA" id="ARBA00022989"/>
    </source>
</evidence>
<feature type="transmembrane region" description="Helical" evidence="6">
    <location>
        <begin position="313"/>
        <end position="333"/>
    </location>
</feature>
<organism evidence="7 8">
    <name type="scientific">Halorussus limi</name>
    <dbReference type="NCBI Taxonomy" id="2938695"/>
    <lineage>
        <taxon>Archaea</taxon>
        <taxon>Methanobacteriati</taxon>
        <taxon>Methanobacteriota</taxon>
        <taxon>Stenosarchaea group</taxon>
        <taxon>Halobacteria</taxon>
        <taxon>Halobacteriales</taxon>
        <taxon>Haladaptataceae</taxon>
        <taxon>Halorussus</taxon>
    </lineage>
</organism>
<dbReference type="GeneID" id="72186963"/>
<dbReference type="GO" id="GO:0005886">
    <property type="term" value="C:plasma membrane"/>
    <property type="evidence" value="ECO:0007669"/>
    <property type="project" value="UniProtKB-SubCell"/>
</dbReference>
<reference evidence="7 8" key="1">
    <citation type="submission" date="2022-04" db="EMBL/GenBank/DDBJ databases">
        <title>Diverse halophilic archaea isolated from saline environments.</title>
        <authorList>
            <person name="Cui H.-L."/>
        </authorList>
    </citation>
    <scope>NUCLEOTIDE SEQUENCE [LARGE SCALE GENOMIC DNA]</scope>
    <source>
        <strain evidence="7 8">XZYJT49</strain>
    </source>
</reference>
<feature type="transmembrane region" description="Helical" evidence="6">
    <location>
        <begin position="256"/>
        <end position="276"/>
    </location>
</feature>
<name>A0A8U0HT07_9EURY</name>
<feature type="transmembrane region" description="Helical" evidence="6">
    <location>
        <begin position="148"/>
        <end position="169"/>
    </location>
</feature>
<evidence type="ECO:0000256" key="1">
    <source>
        <dbReference type="ARBA" id="ARBA00004651"/>
    </source>
</evidence>
<feature type="transmembrane region" description="Helical" evidence="6">
    <location>
        <begin position="282"/>
        <end position="301"/>
    </location>
</feature>
<evidence type="ECO:0000256" key="5">
    <source>
        <dbReference type="ARBA" id="ARBA00023136"/>
    </source>
</evidence>
<dbReference type="PANTHER" id="PTHR30106:SF1">
    <property type="entry name" value="UPF0324 MEMBRANE PROTEIN FN0533"/>
    <property type="match status" value="1"/>
</dbReference>
<keyword evidence="5 6" id="KW-0472">Membrane</keyword>
<evidence type="ECO:0000313" key="8">
    <source>
        <dbReference type="Proteomes" id="UP000830729"/>
    </source>
</evidence>
<dbReference type="Proteomes" id="UP000830729">
    <property type="component" value="Chromosome"/>
</dbReference>
<dbReference type="PANTHER" id="PTHR30106">
    <property type="entry name" value="INNER MEMBRANE PROTEIN YEIH-RELATED"/>
    <property type="match status" value="1"/>
</dbReference>
<dbReference type="Pfam" id="PF03601">
    <property type="entry name" value="Cons_hypoth698"/>
    <property type="match status" value="1"/>
</dbReference>
<keyword evidence="4 6" id="KW-1133">Transmembrane helix</keyword>
<dbReference type="InterPro" id="IPR018383">
    <property type="entry name" value="UPF0324_pro"/>
</dbReference>
<dbReference type="EMBL" id="CP096659">
    <property type="protein sequence ID" value="UPV74252.1"/>
    <property type="molecule type" value="Genomic_DNA"/>
</dbReference>
<dbReference type="AlphaFoldDB" id="A0A8U0HT07"/>
<sequence>MASARPSLPALLPGLGLLVVLAVVARGLAAVAPVPALLAAVLVGGVLANTVGVSARFAPGVATYTLWLEVGIVLMGVRVSLDALLDAGPTLLVTVVGVVGFTLVVAEALARGFDLQRRLGSLVAAGASVCGVSAVVAVAGAIRADEDHVAYATSTILVFDAVTLFAYPALGQFLGLPDRTFGIWAGLTMFSTGPVTAAGFAYSEVAGQWATVAKLTRNVLLGGLVVAYSLAYAGSDGDAASGATLLRNLWDGFPKFVLGFLALVVLASAGVFTDAQLARIEWAYRSAFLVAFAGLGTSVALRDLRATGVRPLVVLALTLGVVSAVTLVVVRLVF</sequence>
<feature type="transmembrane region" description="Helical" evidence="6">
    <location>
        <begin position="91"/>
        <end position="110"/>
    </location>
</feature>
<evidence type="ECO:0000313" key="7">
    <source>
        <dbReference type="EMBL" id="UPV74252.1"/>
    </source>
</evidence>
<comment type="subcellular location">
    <subcellularLocation>
        <location evidence="1">Cell membrane</location>
        <topology evidence="1">Multi-pass membrane protein</topology>
    </subcellularLocation>
</comment>
<feature type="transmembrane region" description="Helical" evidence="6">
    <location>
        <begin position="66"/>
        <end position="85"/>
    </location>
</feature>
<accession>A0A8U0HT07</accession>
<proteinExistence type="predicted"/>
<dbReference type="KEGG" id="halx:M0R89_17150"/>
<protein>
    <submittedName>
        <fullName evidence="7">YeiH family protein</fullName>
    </submittedName>
</protein>
<feature type="transmembrane region" description="Helical" evidence="6">
    <location>
        <begin position="39"/>
        <end position="59"/>
    </location>
</feature>
<gene>
    <name evidence="7" type="ORF">M0R89_17150</name>
</gene>
<evidence type="ECO:0000256" key="6">
    <source>
        <dbReference type="SAM" id="Phobius"/>
    </source>
</evidence>
<feature type="transmembrane region" description="Helical" evidence="6">
    <location>
        <begin position="181"/>
        <end position="203"/>
    </location>
</feature>
<feature type="transmembrane region" description="Helical" evidence="6">
    <location>
        <begin position="215"/>
        <end position="235"/>
    </location>
</feature>